<name>A0A2K1IJ06_PHYPA</name>
<feature type="region of interest" description="Disordered" evidence="5">
    <location>
        <begin position="1"/>
        <end position="39"/>
    </location>
</feature>
<dbReference type="Proteomes" id="UP000006727">
    <property type="component" value="Chromosome 23"/>
</dbReference>
<accession>A0A2K1IJ06</accession>
<dbReference type="Pfam" id="PF02466">
    <property type="entry name" value="Tim17"/>
    <property type="match status" value="1"/>
</dbReference>
<dbReference type="EMBL" id="ABEU02000023">
    <property type="protein sequence ID" value="PNR29258.1"/>
    <property type="molecule type" value="Genomic_DNA"/>
</dbReference>
<organism evidence="6">
    <name type="scientific">Physcomitrium patens</name>
    <name type="common">Spreading-leaved earth moss</name>
    <name type="synonym">Physcomitrella patens</name>
    <dbReference type="NCBI Taxonomy" id="3218"/>
    <lineage>
        <taxon>Eukaryota</taxon>
        <taxon>Viridiplantae</taxon>
        <taxon>Streptophyta</taxon>
        <taxon>Embryophyta</taxon>
        <taxon>Bryophyta</taxon>
        <taxon>Bryophytina</taxon>
        <taxon>Bryopsida</taxon>
        <taxon>Funariidae</taxon>
        <taxon>Funariales</taxon>
        <taxon>Funariaceae</taxon>
        <taxon>Physcomitrium</taxon>
    </lineage>
</organism>
<dbReference type="PaxDb" id="3218-PP1S137_81V6.1"/>
<proteinExistence type="predicted"/>
<dbReference type="Gramene" id="Pp3c23_11700V3.2">
    <property type="protein sequence ID" value="Pp3c23_11700V3.2"/>
    <property type="gene ID" value="Pp3c23_11700"/>
</dbReference>
<feature type="compositionally biased region" description="Low complexity" evidence="5">
    <location>
        <begin position="21"/>
        <end position="33"/>
    </location>
</feature>
<reference evidence="6 8" key="1">
    <citation type="journal article" date="2008" name="Science">
        <title>The Physcomitrella genome reveals evolutionary insights into the conquest of land by plants.</title>
        <authorList>
            <person name="Rensing S."/>
            <person name="Lang D."/>
            <person name="Zimmer A."/>
            <person name="Terry A."/>
            <person name="Salamov A."/>
            <person name="Shapiro H."/>
            <person name="Nishiyama T."/>
            <person name="Perroud P.-F."/>
            <person name="Lindquist E."/>
            <person name="Kamisugi Y."/>
            <person name="Tanahashi T."/>
            <person name="Sakakibara K."/>
            <person name="Fujita T."/>
            <person name="Oishi K."/>
            <person name="Shin-I T."/>
            <person name="Kuroki Y."/>
            <person name="Toyoda A."/>
            <person name="Suzuki Y."/>
            <person name="Hashimoto A."/>
            <person name="Yamaguchi K."/>
            <person name="Sugano A."/>
            <person name="Kohara Y."/>
            <person name="Fujiyama A."/>
            <person name="Anterola A."/>
            <person name="Aoki S."/>
            <person name="Ashton N."/>
            <person name="Barbazuk W.B."/>
            <person name="Barker E."/>
            <person name="Bennetzen J."/>
            <person name="Bezanilla M."/>
            <person name="Blankenship R."/>
            <person name="Cho S.H."/>
            <person name="Dutcher S."/>
            <person name="Estelle M."/>
            <person name="Fawcett J.A."/>
            <person name="Gundlach H."/>
            <person name="Hanada K."/>
            <person name="Heyl A."/>
            <person name="Hicks K.A."/>
            <person name="Hugh J."/>
            <person name="Lohr M."/>
            <person name="Mayer K."/>
            <person name="Melkozernov A."/>
            <person name="Murata T."/>
            <person name="Nelson D."/>
            <person name="Pils B."/>
            <person name="Prigge M."/>
            <person name="Reiss B."/>
            <person name="Renner T."/>
            <person name="Rombauts S."/>
            <person name="Rushton P."/>
            <person name="Sanderfoot A."/>
            <person name="Schween G."/>
            <person name="Shiu S.-H."/>
            <person name="Stueber K."/>
            <person name="Theodoulou F.L."/>
            <person name="Tu H."/>
            <person name="Van de Peer Y."/>
            <person name="Verrier P.J."/>
            <person name="Waters E."/>
            <person name="Wood A."/>
            <person name="Yang L."/>
            <person name="Cove D."/>
            <person name="Cuming A."/>
            <person name="Hasebe M."/>
            <person name="Lucas S."/>
            <person name="Mishler D.B."/>
            <person name="Reski R."/>
            <person name="Grigoriev I."/>
            <person name="Quatrano R.S."/>
            <person name="Boore J.L."/>
        </authorList>
    </citation>
    <scope>NUCLEOTIDE SEQUENCE [LARGE SCALE GENOMIC DNA]</scope>
    <source>
        <strain evidence="7 8">cv. Gransden 2004</strain>
    </source>
</reference>
<dbReference type="InterPro" id="IPR039175">
    <property type="entry name" value="TIM22"/>
</dbReference>
<dbReference type="KEGG" id="ppp:112276245"/>
<gene>
    <name evidence="7" type="primary">LOC112276245</name>
    <name evidence="6" type="ORF">PHYPA_027950</name>
</gene>
<evidence type="ECO:0000313" key="7">
    <source>
        <dbReference type="EnsemblPlants" id="Pp3c23_11700V3.1"/>
    </source>
</evidence>
<dbReference type="PANTHER" id="PTHR14110:SF1">
    <property type="entry name" value="CHLOROPLASTIC IMPORT INNER MEMBRANE TRANSLOCASE SUBUNIT TIM22-2-RELATED"/>
    <property type="match status" value="1"/>
</dbReference>
<evidence type="ECO:0000256" key="5">
    <source>
        <dbReference type="SAM" id="MobiDB-lite"/>
    </source>
</evidence>
<dbReference type="STRING" id="3218.A0A2K1IJ06"/>
<keyword evidence="4" id="KW-0472">Membrane</keyword>
<evidence type="ECO:0000256" key="3">
    <source>
        <dbReference type="ARBA" id="ARBA00022989"/>
    </source>
</evidence>
<sequence length="222" mass="22962">MAMVPSGRGDEGVGGGEWTDSGDGFNDSSSSASPEAGNWSAGGPNHPTFCFFKGVADGLAGGLMGSVFGFGSGLFKKQGFKGSLREGGSSAKTFAILSGVHSIVSCYLKKVRGKEDAWNAGIAGCATGLALSTPGTPQALAQSCLSFGAFSFLLEYMNHTRPAIAATSSESQSSHLPQINVNNHLHLHFNLPALPPFTLPPLAFPGALSFLNQELANRTRPL</sequence>
<keyword evidence="8" id="KW-1185">Reference proteome</keyword>
<dbReference type="GO" id="GO:0045036">
    <property type="term" value="P:protein targeting to chloroplast"/>
    <property type="evidence" value="ECO:0000318"/>
    <property type="project" value="GO_Central"/>
</dbReference>
<evidence type="ECO:0000256" key="1">
    <source>
        <dbReference type="ARBA" id="ARBA00004141"/>
    </source>
</evidence>
<dbReference type="EnsemblPlants" id="Pp3c23_11700V3.1">
    <property type="protein sequence ID" value="Pp3c23_11700V3.1"/>
    <property type="gene ID" value="Pp3c23_11700"/>
</dbReference>
<evidence type="ECO:0000313" key="6">
    <source>
        <dbReference type="EMBL" id="PNR29258.1"/>
    </source>
</evidence>
<dbReference type="GO" id="GO:0042721">
    <property type="term" value="C:TIM22 mitochondrial import inner membrane insertion complex"/>
    <property type="evidence" value="ECO:0007669"/>
    <property type="project" value="InterPro"/>
</dbReference>
<dbReference type="Gramene" id="Pp3c23_11700V3.1">
    <property type="protein sequence ID" value="Pp3c23_11700V3.1"/>
    <property type="gene ID" value="Pp3c23_11700"/>
</dbReference>
<comment type="subcellular location">
    <subcellularLocation>
        <location evidence="1">Membrane</location>
        <topology evidence="1">Multi-pass membrane protein</topology>
    </subcellularLocation>
</comment>
<dbReference type="RefSeq" id="XP_024363147.1">
    <property type="nucleotide sequence ID" value="XM_024507379.2"/>
</dbReference>
<protein>
    <submittedName>
        <fullName evidence="6 7">Uncharacterized protein</fullName>
    </submittedName>
</protein>
<evidence type="ECO:0000256" key="4">
    <source>
        <dbReference type="ARBA" id="ARBA00023136"/>
    </source>
</evidence>
<dbReference type="FunCoup" id="A0A2K1IJ06">
    <property type="interactions" value="666"/>
</dbReference>
<evidence type="ECO:0000313" key="8">
    <source>
        <dbReference type="Proteomes" id="UP000006727"/>
    </source>
</evidence>
<keyword evidence="3" id="KW-1133">Transmembrane helix</keyword>
<reference evidence="7" key="3">
    <citation type="submission" date="2020-12" db="UniProtKB">
        <authorList>
            <consortium name="EnsemblPlants"/>
        </authorList>
    </citation>
    <scope>IDENTIFICATION</scope>
</reference>
<keyword evidence="2" id="KW-0812">Transmembrane</keyword>
<dbReference type="AlphaFoldDB" id="A0A2K1IJ06"/>
<dbReference type="OrthoDB" id="1913277at2759"/>
<dbReference type="GeneID" id="112276245"/>
<dbReference type="EnsemblPlants" id="Pp3c23_11700V3.2">
    <property type="protein sequence ID" value="Pp3c23_11700V3.2"/>
    <property type="gene ID" value="Pp3c23_11700"/>
</dbReference>
<evidence type="ECO:0000256" key="2">
    <source>
        <dbReference type="ARBA" id="ARBA00022692"/>
    </source>
</evidence>
<reference evidence="6 8" key="2">
    <citation type="journal article" date="2018" name="Plant J.">
        <title>The Physcomitrella patens chromosome-scale assembly reveals moss genome structure and evolution.</title>
        <authorList>
            <person name="Lang D."/>
            <person name="Ullrich K.K."/>
            <person name="Murat F."/>
            <person name="Fuchs J."/>
            <person name="Jenkins J."/>
            <person name="Haas F.B."/>
            <person name="Piednoel M."/>
            <person name="Gundlach H."/>
            <person name="Van Bel M."/>
            <person name="Meyberg R."/>
            <person name="Vives C."/>
            <person name="Morata J."/>
            <person name="Symeonidi A."/>
            <person name="Hiss M."/>
            <person name="Muchero W."/>
            <person name="Kamisugi Y."/>
            <person name="Saleh O."/>
            <person name="Blanc G."/>
            <person name="Decker E.L."/>
            <person name="van Gessel N."/>
            <person name="Grimwood J."/>
            <person name="Hayes R.D."/>
            <person name="Graham S.W."/>
            <person name="Gunter L.E."/>
            <person name="McDaniel S.F."/>
            <person name="Hoernstein S.N.W."/>
            <person name="Larsson A."/>
            <person name="Li F.W."/>
            <person name="Perroud P.F."/>
            <person name="Phillips J."/>
            <person name="Ranjan P."/>
            <person name="Rokshar D.S."/>
            <person name="Rothfels C.J."/>
            <person name="Schneider L."/>
            <person name="Shu S."/>
            <person name="Stevenson D.W."/>
            <person name="Thummler F."/>
            <person name="Tillich M."/>
            <person name="Villarreal Aguilar J.C."/>
            <person name="Widiez T."/>
            <person name="Wong G.K."/>
            <person name="Wymore A."/>
            <person name="Zhang Y."/>
            <person name="Zimmer A.D."/>
            <person name="Quatrano R.S."/>
            <person name="Mayer K.F.X."/>
            <person name="Goodstein D."/>
            <person name="Casacuberta J.M."/>
            <person name="Vandepoele K."/>
            <person name="Reski R."/>
            <person name="Cuming A.C."/>
            <person name="Tuskan G.A."/>
            <person name="Maumus F."/>
            <person name="Salse J."/>
            <person name="Schmutz J."/>
            <person name="Rensing S.A."/>
        </authorList>
    </citation>
    <scope>NUCLEOTIDE SEQUENCE [LARGE SCALE GENOMIC DNA]</scope>
    <source>
        <strain evidence="7 8">cv. Gransden 2004</strain>
    </source>
</reference>
<dbReference type="GO" id="GO:0009941">
    <property type="term" value="C:chloroplast envelope"/>
    <property type="evidence" value="ECO:0000318"/>
    <property type="project" value="GO_Central"/>
</dbReference>
<dbReference type="PANTHER" id="PTHR14110">
    <property type="entry name" value="MITOCHONDRIAL IMPORT INNER MEMBRANE TRANSLOCASE SUBUNIT TIM22"/>
    <property type="match status" value="1"/>
</dbReference>
<dbReference type="GO" id="GO:0045039">
    <property type="term" value="P:protein insertion into mitochondrial inner membrane"/>
    <property type="evidence" value="ECO:0007669"/>
    <property type="project" value="InterPro"/>
</dbReference>
<dbReference type="GO" id="GO:0008320">
    <property type="term" value="F:protein transmembrane transporter activity"/>
    <property type="evidence" value="ECO:0000318"/>
    <property type="project" value="GO_Central"/>
</dbReference>